<keyword evidence="6" id="KW-0611">Plant defense</keyword>
<comment type="similarity">
    <text evidence="2 9">Belongs to the glycosyl hydrolase 17 family.</text>
</comment>
<dbReference type="EC" id="3.2.1.39" evidence="3"/>
<keyword evidence="14" id="KW-1185">Reference proteome</keyword>
<feature type="signal peptide" evidence="11">
    <location>
        <begin position="1"/>
        <end position="25"/>
    </location>
</feature>
<dbReference type="OrthoDB" id="1938138at2759"/>
<dbReference type="EMBL" id="LFYR01002101">
    <property type="protein sequence ID" value="KMZ57210.1"/>
    <property type="molecule type" value="Genomic_DNA"/>
</dbReference>
<dbReference type="GO" id="GO:0005886">
    <property type="term" value="C:plasma membrane"/>
    <property type="evidence" value="ECO:0000318"/>
    <property type="project" value="GO_Central"/>
</dbReference>
<evidence type="ECO:0000256" key="6">
    <source>
        <dbReference type="ARBA" id="ARBA00022821"/>
    </source>
</evidence>
<evidence type="ECO:0000256" key="11">
    <source>
        <dbReference type="SAM" id="SignalP"/>
    </source>
</evidence>
<dbReference type="PROSITE" id="PS00587">
    <property type="entry name" value="GLYCOSYL_HYDROL_F17"/>
    <property type="match status" value="1"/>
</dbReference>
<dbReference type="Proteomes" id="UP000036987">
    <property type="component" value="Unassembled WGS sequence"/>
</dbReference>
<dbReference type="SUPFAM" id="SSF51445">
    <property type="entry name" value="(Trans)glycosidases"/>
    <property type="match status" value="1"/>
</dbReference>
<evidence type="ECO:0000313" key="13">
    <source>
        <dbReference type="EMBL" id="KMZ57210.1"/>
    </source>
</evidence>
<evidence type="ECO:0000256" key="4">
    <source>
        <dbReference type="ARBA" id="ARBA00022729"/>
    </source>
</evidence>
<evidence type="ECO:0000256" key="3">
    <source>
        <dbReference type="ARBA" id="ARBA00012780"/>
    </source>
</evidence>
<name>A0A0K9NML0_ZOSMR</name>
<evidence type="ECO:0000259" key="12">
    <source>
        <dbReference type="SMART" id="SM00768"/>
    </source>
</evidence>
<evidence type="ECO:0000256" key="5">
    <source>
        <dbReference type="ARBA" id="ARBA00022801"/>
    </source>
</evidence>
<reference evidence="14" key="1">
    <citation type="journal article" date="2016" name="Nature">
        <title>The genome of the seagrass Zostera marina reveals angiosperm adaptation to the sea.</title>
        <authorList>
            <person name="Olsen J.L."/>
            <person name="Rouze P."/>
            <person name="Verhelst B."/>
            <person name="Lin Y.-C."/>
            <person name="Bayer T."/>
            <person name="Collen J."/>
            <person name="Dattolo E."/>
            <person name="De Paoli E."/>
            <person name="Dittami S."/>
            <person name="Maumus F."/>
            <person name="Michel G."/>
            <person name="Kersting A."/>
            <person name="Lauritano C."/>
            <person name="Lohaus R."/>
            <person name="Toepel M."/>
            <person name="Tonon T."/>
            <person name="Vanneste K."/>
            <person name="Amirebrahimi M."/>
            <person name="Brakel J."/>
            <person name="Bostroem C."/>
            <person name="Chovatia M."/>
            <person name="Grimwood J."/>
            <person name="Jenkins J.W."/>
            <person name="Jueterbock A."/>
            <person name="Mraz A."/>
            <person name="Stam W.T."/>
            <person name="Tice H."/>
            <person name="Bornberg-Bauer E."/>
            <person name="Green P.J."/>
            <person name="Pearson G.A."/>
            <person name="Procaccini G."/>
            <person name="Duarte C.M."/>
            <person name="Schmutz J."/>
            <person name="Reusch T.B.H."/>
            <person name="Van de Peer Y."/>
        </authorList>
    </citation>
    <scope>NUCLEOTIDE SEQUENCE [LARGE SCALE GENOMIC DNA]</scope>
    <source>
        <strain evidence="14">cv. Finnish</strain>
    </source>
</reference>
<dbReference type="Gene3D" id="3.20.20.80">
    <property type="entry name" value="Glycosidases"/>
    <property type="match status" value="1"/>
</dbReference>
<feature type="domain" description="X8" evidence="12">
    <location>
        <begin position="361"/>
        <end position="446"/>
    </location>
</feature>
<dbReference type="InterPro" id="IPR012946">
    <property type="entry name" value="X8"/>
</dbReference>
<protein>
    <recommendedName>
        <fullName evidence="3">glucan endo-1,3-beta-D-glucosidase</fullName>
        <ecNumber evidence="3">3.2.1.39</ecNumber>
    </recommendedName>
</protein>
<keyword evidence="5 10" id="KW-0378">Hydrolase</keyword>
<dbReference type="FunFam" id="3.20.20.80:FF:000002">
    <property type="entry name" value="Glucan endo-1,3-beta-glucosidase 3"/>
    <property type="match status" value="1"/>
</dbReference>
<dbReference type="GO" id="GO:0006952">
    <property type="term" value="P:defense response"/>
    <property type="evidence" value="ECO:0007669"/>
    <property type="project" value="UniProtKB-KW"/>
</dbReference>
<accession>A0A0K9NML0</accession>
<dbReference type="SMART" id="SM00768">
    <property type="entry name" value="X8"/>
    <property type="match status" value="1"/>
</dbReference>
<dbReference type="Pfam" id="PF07983">
    <property type="entry name" value="X8"/>
    <property type="match status" value="1"/>
</dbReference>
<dbReference type="OMA" id="WPTQADP"/>
<dbReference type="AlphaFoldDB" id="A0A0K9NML0"/>
<dbReference type="FunFam" id="1.20.58.1040:FF:000003">
    <property type="entry name" value="glucan endo-1,3-beta-glucosidase 7"/>
    <property type="match status" value="1"/>
</dbReference>
<keyword evidence="4 11" id="KW-0732">Signal</keyword>
<dbReference type="GO" id="GO:0005975">
    <property type="term" value="P:carbohydrate metabolic process"/>
    <property type="evidence" value="ECO:0007669"/>
    <property type="project" value="InterPro"/>
</dbReference>
<evidence type="ECO:0000313" key="14">
    <source>
        <dbReference type="Proteomes" id="UP000036987"/>
    </source>
</evidence>
<dbReference type="GO" id="GO:0042973">
    <property type="term" value="F:glucan endo-1,3-beta-D-glucosidase activity"/>
    <property type="evidence" value="ECO:0007669"/>
    <property type="project" value="UniProtKB-EC"/>
</dbReference>
<evidence type="ECO:0000256" key="9">
    <source>
        <dbReference type="RuleBase" id="RU004335"/>
    </source>
</evidence>
<dbReference type="InterPro" id="IPR017853">
    <property type="entry name" value="GH"/>
</dbReference>
<dbReference type="PANTHER" id="PTHR32227">
    <property type="entry name" value="GLUCAN ENDO-1,3-BETA-GLUCOSIDASE BG1-RELATED-RELATED"/>
    <property type="match status" value="1"/>
</dbReference>
<comment type="catalytic activity">
    <reaction evidence="1">
        <text>Hydrolysis of (1-&gt;3)-beta-D-glucosidic linkages in (1-&gt;3)-beta-D-glucans.</text>
        <dbReference type="EC" id="3.2.1.39"/>
    </reaction>
</comment>
<dbReference type="Gene3D" id="1.20.58.1040">
    <property type="match status" value="1"/>
</dbReference>
<evidence type="ECO:0000256" key="7">
    <source>
        <dbReference type="ARBA" id="ARBA00023157"/>
    </source>
</evidence>
<evidence type="ECO:0000256" key="8">
    <source>
        <dbReference type="ARBA" id="ARBA00023295"/>
    </source>
</evidence>
<dbReference type="STRING" id="29655.A0A0K9NML0"/>
<dbReference type="InterPro" id="IPR000490">
    <property type="entry name" value="Glyco_hydro_17"/>
</dbReference>
<dbReference type="InterPro" id="IPR044965">
    <property type="entry name" value="Glyco_hydro_17_plant"/>
</dbReference>
<gene>
    <name evidence="13" type="ORF">ZOSMA_88G00300</name>
</gene>
<evidence type="ECO:0000256" key="10">
    <source>
        <dbReference type="RuleBase" id="RU004336"/>
    </source>
</evidence>
<organism evidence="13 14">
    <name type="scientific">Zostera marina</name>
    <name type="common">Eelgrass</name>
    <dbReference type="NCBI Taxonomy" id="29655"/>
    <lineage>
        <taxon>Eukaryota</taxon>
        <taxon>Viridiplantae</taxon>
        <taxon>Streptophyta</taxon>
        <taxon>Embryophyta</taxon>
        <taxon>Tracheophyta</taxon>
        <taxon>Spermatophyta</taxon>
        <taxon>Magnoliopsida</taxon>
        <taxon>Liliopsida</taxon>
        <taxon>Zosteraceae</taxon>
        <taxon>Zostera</taxon>
    </lineage>
</organism>
<keyword evidence="8 10" id="KW-0326">Glycosidase</keyword>
<sequence length="449" mass="49062">MPTSMAIASTLFLCIYVSVFNLAHSAFVGVNYGTLANNLPPPSVVANFLKTKTYVNHVKLFDANPDVIRAFANTQISLVITVPNGLIPSFAGAQSVSVDWVKSNVVPFYPSTNITLILLGNEVMYNKDKNQIAHLVPALWKLNSALKSLKLTHIRVSTPHSLGILVASNPPSTGRFRRVYDRVIFAPLLDYHRKTKTAFIVNPYPYFGYSHSTIDFAMFKKNAGVHDARTGKTYTNMFDYLMDAVHSAAKRLGYGDVEIAVGETGWPSKGKPGQFGVSSEDARTYNTNLLKHVNSGKGTPLMPNRNFDTYIFALFNENLKPGPIAERNWGLFNADLTPVYDAGIMRTGGGGTGTRAHGESKWCVAKLGISATALQANIDYVCSTTGVDCRAIQMGGACFQPNTLQSHASYAMNAYYQSTARNDFNCDFSNSAVITTTDPSYNGCRYQAS</sequence>
<comment type="caution">
    <text evidence="13">The sequence shown here is derived from an EMBL/GenBank/DDBJ whole genome shotgun (WGS) entry which is preliminary data.</text>
</comment>
<proteinExistence type="inferred from homology"/>
<keyword evidence="7" id="KW-1015">Disulfide bond</keyword>
<evidence type="ECO:0000256" key="1">
    <source>
        <dbReference type="ARBA" id="ARBA00000382"/>
    </source>
</evidence>
<feature type="chain" id="PRO_5005526915" description="glucan endo-1,3-beta-D-glucosidase" evidence="11">
    <location>
        <begin position="26"/>
        <end position="449"/>
    </location>
</feature>
<evidence type="ECO:0000256" key="2">
    <source>
        <dbReference type="ARBA" id="ARBA00008773"/>
    </source>
</evidence>
<dbReference type="Pfam" id="PF00332">
    <property type="entry name" value="Glyco_hydro_17"/>
    <property type="match status" value="1"/>
</dbReference>